<dbReference type="InterPro" id="IPR005181">
    <property type="entry name" value="SASA"/>
</dbReference>
<dbReference type="Proteomes" id="UP001200470">
    <property type="component" value="Unassembled WGS sequence"/>
</dbReference>
<accession>A0ABS9CBU3</accession>
<evidence type="ECO:0000313" key="4">
    <source>
        <dbReference type="Proteomes" id="UP001200470"/>
    </source>
</evidence>
<name>A0ABS9CBU3_9BACT</name>
<dbReference type="RefSeq" id="WP_301637235.1">
    <property type="nucleotide sequence ID" value="NZ_JADYTN010000001.1"/>
</dbReference>
<dbReference type="SUPFAM" id="SSF52266">
    <property type="entry name" value="SGNH hydrolase"/>
    <property type="match status" value="1"/>
</dbReference>
<evidence type="ECO:0000259" key="2">
    <source>
        <dbReference type="Pfam" id="PF03629"/>
    </source>
</evidence>
<protein>
    <recommendedName>
        <fullName evidence="2">Sialate O-acetylesterase domain-containing protein</fullName>
    </recommendedName>
</protein>
<evidence type="ECO:0000256" key="1">
    <source>
        <dbReference type="ARBA" id="ARBA00022801"/>
    </source>
</evidence>
<sequence>MKFYVPAICWMQGESDMYDYTNVDYKQKLNQFSIDINKDIKVITHQKQDIKIVSYQTNMLALCNEFCQNEYSLYETSIPQAQMELVRDNSFFVAGTPTYFLSFARERMHINAISQKRVGYYNAESVISIIRNQKHRGLYPKKIIAEGREVKVVLDVPCPPLVIDTIEVSKVDYYGFNVVTASNESIIKDVVVHGDTILLKCSQIVKGAKVRYAVNGQKGKSGYLRGARGNLRDSQGLVNAAIVPKKIYPMHNWCYQFDILVE</sequence>
<dbReference type="Gene3D" id="3.40.50.1110">
    <property type="entry name" value="SGNH hydrolase"/>
    <property type="match status" value="1"/>
</dbReference>
<feature type="domain" description="Sialate O-acetylesterase" evidence="2">
    <location>
        <begin position="5"/>
        <end position="127"/>
    </location>
</feature>
<dbReference type="InterPro" id="IPR036514">
    <property type="entry name" value="SGNH_hydro_sf"/>
</dbReference>
<dbReference type="EMBL" id="JADYTN010000001">
    <property type="protein sequence ID" value="MCF2562590.1"/>
    <property type="molecule type" value="Genomic_DNA"/>
</dbReference>
<keyword evidence="4" id="KW-1185">Reference proteome</keyword>
<dbReference type="Pfam" id="PF03629">
    <property type="entry name" value="SASA"/>
    <property type="match status" value="1"/>
</dbReference>
<evidence type="ECO:0000313" key="3">
    <source>
        <dbReference type="EMBL" id="MCF2562590.1"/>
    </source>
</evidence>
<keyword evidence="1" id="KW-0378">Hydrolase</keyword>
<organism evidence="3 4">
    <name type="scientific">Xylanibacter brevis</name>
    <dbReference type="NCBI Taxonomy" id="83231"/>
    <lineage>
        <taxon>Bacteria</taxon>
        <taxon>Pseudomonadati</taxon>
        <taxon>Bacteroidota</taxon>
        <taxon>Bacteroidia</taxon>
        <taxon>Bacteroidales</taxon>
        <taxon>Prevotellaceae</taxon>
        <taxon>Xylanibacter</taxon>
    </lineage>
</organism>
<reference evidence="3 4" key="1">
    <citation type="submission" date="2020-12" db="EMBL/GenBank/DDBJ databases">
        <title>Whole genome sequences of gut porcine anaerobes.</title>
        <authorList>
            <person name="Kubasova T."/>
            <person name="Jahodarova E."/>
            <person name="Rychlik I."/>
        </authorList>
    </citation>
    <scope>NUCLEOTIDE SEQUENCE [LARGE SCALE GENOMIC DNA]</scope>
    <source>
        <strain evidence="3 4">An925</strain>
    </source>
</reference>
<gene>
    <name evidence="3" type="ORF">I6E12_00470</name>
</gene>
<comment type="caution">
    <text evidence="3">The sequence shown here is derived from an EMBL/GenBank/DDBJ whole genome shotgun (WGS) entry which is preliminary data.</text>
</comment>
<proteinExistence type="predicted"/>